<evidence type="ECO:0000313" key="1">
    <source>
        <dbReference type="EMBL" id="MBC5694813.1"/>
    </source>
</evidence>
<reference evidence="1 2" key="1">
    <citation type="submission" date="2020-08" db="EMBL/GenBank/DDBJ databases">
        <title>Genome public.</title>
        <authorList>
            <person name="Liu C."/>
            <person name="Sun Q."/>
        </authorList>
    </citation>
    <scope>NUCLEOTIDE SEQUENCE [LARGE SCALE GENOMIC DNA]</scope>
    <source>
        <strain evidence="1 2">M2</strain>
    </source>
</reference>
<dbReference type="EMBL" id="JACOPK010000002">
    <property type="protein sequence ID" value="MBC5694813.1"/>
    <property type="molecule type" value="Genomic_DNA"/>
</dbReference>
<gene>
    <name evidence="1" type="ORF">H8S02_02460</name>
</gene>
<dbReference type="Proteomes" id="UP000641741">
    <property type="component" value="Unassembled WGS sequence"/>
</dbReference>
<accession>A0ABR7GKG2</accession>
<organism evidence="1 2">
    <name type="scientific">Agathobaculum hominis</name>
    <dbReference type="NCBI Taxonomy" id="2763014"/>
    <lineage>
        <taxon>Bacteria</taxon>
        <taxon>Bacillati</taxon>
        <taxon>Bacillota</taxon>
        <taxon>Clostridia</taxon>
        <taxon>Eubacteriales</taxon>
        <taxon>Butyricicoccaceae</taxon>
        <taxon>Agathobaculum</taxon>
    </lineage>
</organism>
<keyword evidence="2" id="KW-1185">Reference proteome</keyword>
<evidence type="ECO:0000313" key="2">
    <source>
        <dbReference type="Proteomes" id="UP000641741"/>
    </source>
</evidence>
<dbReference type="RefSeq" id="WP_186969139.1">
    <property type="nucleotide sequence ID" value="NZ_JACOPK010000002.1"/>
</dbReference>
<comment type="caution">
    <text evidence="1">The sequence shown here is derived from an EMBL/GenBank/DDBJ whole genome shotgun (WGS) entry which is preliminary data.</text>
</comment>
<name>A0ABR7GKG2_9FIRM</name>
<protein>
    <submittedName>
        <fullName evidence="1">Uncharacterized protein</fullName>
    </submittedName>
</protein>
<sequence length="597" mass="69632">MQKDNHFVEIRPRGSQRQYTLEKRKILANDMSCASVEQADAINDARTAFAAACGLPHSRPNEVYRVLGHKAAFINSYEENITDMKTVDALLADRSTLFSSNYEDNRVNRSHLHELLRQYGEGTQQAYAVCVERAWDKYCSAKKQEQIDKLEQMVRPMYESTLKALAEYARATRNGMQYYARELHNANENAPDGQEAQALTAQIKQWVPDAVLTENRAVDFYVRYFSAFMSAYREHRRLKEDHKKFEGQYMKRDAEALKQYLERRKCLNKYREFCTEWNSHSKTTFEVIGEWSDCSNVCDAEYLKKSVTAYLKATRGKNVPDMENIKEALQLARNAAKHTAFVFMLICIQKRDCIAARKDGKRDFSLDEVPFPENVYQEKPSAEKQRKARLLLLLDVCEFFHDDGETVRDNLLYFLKLHGYRILSEEEAELWRTALEKYGLMDNPVSLAWRYYENAQQCLQFDPSELYCCEAASPVHIDGFWTMMNNADFARYISGESRQIRISDETIAEYLKEWDSGCPDVTHMKEICLKAAENNGRKNIDAWMEKWNAQSKNGEHWLTREMNSDELYSVLMETIIQQRLIKGARDILLKKIDELMP</sequence>
<proteinExistence type="predicted"/>